<gene>
    <name evidence="2" type="ORF">HHL27_06010</name>
</gene>
<dbReference type="AlphaFoldDB" id="A0A7Y0BMU7"/>
<comment type="caution">
    <text evidence="2">The sequence shown here is derived from an EMBL/GenBank/DDBJ whole genome shotgun (WGS) entry which is preliminary data.</text>
</comment>
<accession>A0A7Y0BMU7</accession>
<evidence type="ECO:0000313" key="2">
    <source>
        <dbReference type="EMBL" id="NML93224.1"/>
    </source>
</evidence>
<sequence>MTKAFNIHYTLTGSHTPVHPEGVEATKGLLIGLALSQILWIGIALLVF</sequence>
<proteinExistence type="predicted"/>
<feature type="transmembrane region" description="Helical" evidence="1">
    <location>
        <begin position="28"/>
        <end position="47"/>
    </location>
</feature>
<protein>
    <submittedName>
        <fullName evidence="2">Uncharacterized protein</fullName>
    </submittedName>
</protein>
<organism evidence="2 3">
    <name type="scientific">Novosphingobium olei</name>
    <dbReference type="NCBI Taxonomy" id="2728851"/>
    <lineage>
        <taxon>Bacteria</taxon>
        <taxon>Pseudomonadati</taxon>
        <taxon>Pseudomonadota</taxon>
        <taxon>Alphaproteobacteria</taxon>
        <taxon>Sphingomonadales</taxon>
        <taxon>Sphingomonadaceae</taxon>
        <taxon>Novosphingobium</taxon>
    </lineage>
</organism>
<dbReference type="Proteomes" id="UP000583556">
    <property type="component" value="Unassembled WGS sequence"/>
</dbReference>
<keyword evidence="1" id="KW-0472">Membrane</keyword>
<keyword evidence="3" id="KW-1185">Reference proteome</keyword>
<name>A0A7Y0BMU7_9SPHN</name>
<evidence type="ECO:0000256" key="1">
    <source>
        <dbReference type="SAM" id="Phobius"/>
    </source>
</evidence>
<evidence type="ECO:0000313" key="3">
    <source>
        <dbReference type="Proteomes" id="UP000583556"/>
    </source>
</evidence>
<reference evidence="2 3" key="1">
    <citation type="submission" date="2020-04" db="EMBL/GenBank/DDBJ databases">
        <title>Novosphingobium sp. TW-4 isolated from soil.</title>
        <authorList>
            <person name="Dahal R.H."/>
            <person name="Chaudhary D.K."/>
        </authorList>
    </citation>
    <scope>NUCLEOTIDE SEQUENCE [LARGE SCALE GENOMIC DNA]</scope>
    <source>
        <strain evidence="2 3">TW-4</strain>
    </source>
</reference>
<dbReference type="EMBL" id="JABBGM010000002">
    <property type="protein sequence ID" value="NML93224.1"/>
    <property type="molecule type" value="Genomic_DNA"/>
</dbReference>
<keyword evidence="1" id="KW-1133">Transmembrane helix</keyword>
<keyword evidence="1" id="KW-0812">Transmembrane</keyword>
<dbReference type="RefSeq" id="WP_169492470.1">
    <property type="nucleotide sequence ID" value="NZ_JABBGM010000002.1"/>
</dbReference>